<name>A0ACC2W895_9TREE</name>
<dbReference type="Proteomes" id="UP001230649">
    <property type="component" value="Unassembled WGS sequence"/>
</dbReference>
<sequence>MLTVYVGHINTPLNDTGREQARMVAKRLLDEEGVRFDMAFSSDSDRASDTALAILERQGSDVVMRQQEELRERNRIHLTLSSSSSRIWANYQEKVDLFLDHFRRASSHHLSQASDYTRKPVLTSSSFYLTSQTLFRQLMTDTAHGGLGYPLTGQALQEHPFRHCANTSISVVTVDERGNGVVERFNDHAHLGGDMGLVVSKDVAA</sequence>
<comment type="caution">
    <text evidence="1">The sequence shown here is derived from an EMBL/GenBank/DDBJ whole genome shotgun (WGS) entry which is preliminary data.</text>
</comment>
<reference evidence="1" key="1">
    <citation type="submission" date="2023-04" db="EMBL/GenBank/DDBJ databases">
        <title>Draft Genome sequencing of Naganishia species isolated from polar environments using Oxford Nanopore Technology.</title>
        <authorList>
            <person name="Leo P."/>
            <person name="Venkateswaran K."/>
        </authorList>
    </citation>
    <scope>NUCLEOTIDE SEQUENCE</scope>
    <source>
        <strain evidence="1">MNA-CCFEE 5262</strain>
    </source>
</reference>
<organism evidence="1 2">
    <name type="scientific">Naganishia adeliensis</name>
    <dbReference type="NCBI Taxonomy" id="92952"/>
    <lineage>
        <taxon>Eukaryota</taxon>
        <taxon>Fungi</taxon>
        <taxon>Dikarya</taxon>
        <taxon>Basidiomycota</taxon>
        <taxon>Agaricomycotina</taxon>
        <taxon>Tremellomycetes</taxon>
        <taxon>Filobasidiales</taxon>
        <taxon>Filobasidiaceae</taxon>
        <taxon>Naganishia</taxon>
    </lineage>
</organism>
<accession>A0ACC2W895</accession>
<gene>
    <name evidence="1" type="ORF">QFC20_003648</name>
</gene>
<evidence type="ECO:0000313" key="1">
    <source>
        <dbReference type="EMBL" id="KAJ9107963.1"/>
    </source>
</evidence>
<proteinExistence type="predicted"/>
<dbReference type="EMBL" id="JASBWS010000035">
    <property type="protein sequence ID" value="KAJ9107963.1"/>
    <property type="molecule type" value="Genomic_DNA"/>
</dbReference>
<keyword evidence="2" id="KW-1185">Reference proteome</keyword>
<protein>
    <submittedName>
        <fullName evidence="1">Uncharacterized protein</fullName>
    </submittedName>
</protein>
<evidence type="ECO:0000313" key="2">
    <source>
        <dbReference type="Proteomes" id="UP001230649"/>
    </source>
</evidence>